<reference evidence="4" key="1">
    <citation type="submission" date="2018-12" db="EMBL/GenBank/DDBJ databases">
        <title>Genome sequence of Peanibacillus sp.</title>
        <authorList>
            <person name="Subramani G."/>
            <person name="Srinivasan S."/>
            <person name="Kim M.K."/>
        </authorList>
    </citation>
    <scope>NUCLEOTIDE SEQUENCE [LARGE SCALE GENOMIC DNA]</scope>
    <source>
        <strain evidence="4">18JY67-1</strain>
    </source>
</reference>
<dbReference type="Pfam" id="PF01408">
    <property type="entry name" value="GFO_IDH_MocA"/>
    <property type="match status" value="1"/>
</dbReference>
<evidence type="ECO:0000259" key="1">
    <source>
        <dbReference type="Pfam" id="PF01408"/>
    </source>
</evidence>
<evidence type="ECO:0000259" key="2">
    <source>
        <dbReference type="Pfam" id="PF22725"/>
    </source>
</evidence>
<proteinExistence type="predicted"/>
<dbReference type="Gene3D" id="3.40.50.720">
    <property type="entry name" value="NAD(P)-binding Rossmann-like Domain"/>
    <property type="match status" value="1"/>
</dbReference>
<dbReference type="InterPro" id="IPR052515">
    <property type="entry name" value="Gfo/Idh/MocA_Oxidoreductase"/>
</dbReference>
<dbReference type="InterPro" id="IPR036291">
    <property type="entry name" value="NAD(P)-bd_dom_sf"/>
</dbReference>
<dbReference type="KEGG" id="palb:EJC50_19275"/>
<accession>A0A3Q8X6E4</accession>
<gene>
    <name evidence="3" type="ORF">EJC50_19275</name>
</gene>
<dbReference type="Proteomes" id="UP000272528">
    <property type="component" value="Chromosome"/>
</dbReference>
<organism evidence="3 4">
    <name type="scientific">Paenibacillus albus</name>
    <dbReference type="NCBI Taxonomy" id="2495582"/>
    <lineage>
        <taxon>Bacteria</taxon>
        <taxon>Bacillati</taxon>
        <taxon>Bacillota</taxon>
        <taxon>Bacilli</taxon>
        <taxon>Bacillales</taxon>
        <taxon>Paenibacillaceae</taxon>
        <taxon>Paenibacillus</taxon>
    </lineage>
</organism>
<evidence type="ECO:0000313" key="4">
    <source>
        <dbReference type="Proteomes" id="UP000272528"/>
    </source>
</evidence>
<feature type="domain" description="GFO/IDH/MocA-like oxidoreductase" evidence="2">
    <location>
        <begin position="137"/>
        <end position="261"/>
    </location>
</feature>
<name>A0A3Q8X6E4_9BACL</name>
<dbReference type="GO" id="GO:0000166">
    <property type="term" value="F:nucleotide binding"/>
    <property type="evidence" value="ECO:0007669"/>
    <property type="project" value="InterPro"/>
</dbReference>
<feature type="domain" description="Gfo/Idh/MocA-like oxidoreductase N-terminal" evidence="1">
    <location>
        <begin position="7"/>
        <end position="118"/>
    </location>
</feature>
<dbReference type="OrthoDB" id="9815825at2"/>
<sequence length="397" mass="44166">MSNRIITFGLVGIGGIGQHHVNYLCKMEHVKLVAVCDTDKEKADSTAKACGASAYYDAIEMLDHAKIDVVIVAVPHYDHPFIAMEAFKRGIHVMCEKPIAVHVNAAKEMIQAYESAKVHHPDLQFAIMFQERTLPYYAKLKEIMESGSLGKLTRATWIHTKWFRSQAYYDSGGWRATWAGEGGGILTNQCPHTLDMYQWLFGLPELISGHAHIGKYHDIEVEDEVTAYLEHSGGMVGHLIVTTAELPGTNRMEIVGDLGKLILENGKLLHYRYPQSMLAFTRETDQRFAEWDITPEEIFVDADAPNGHHIVTERLIQRLLGQQVDLIAEGPEGLGALTLANGIMLSSFQKRPITVPIDGDAFQAELEERIRTSSYVKKAVQAPASSEDMSASFGTTK</sequence>
<protein>
    <submittedName>
        <fullName evidence="3">Gfo/Idh/MocA family oxidoreductase</fullName>
    </submittedName>
</protein>
<dbReference type="RefSeq" id="WP_126017284.1">
    <property type="nucleotide sequence ID" value="NZ_CP034437.1"/>
</dbReference>
<dbReference type="PANTHER" id="PTHR43249:SF1">
    <property type="entry name" value="D-GLUCOSIDE 3-DEHYDROGENASE"/>
    <property type="match status" value="1"/>
</dbReference>
<dbReference type="PANTHER" id="PTHR43249">
    <property type="entry name" value="UDP-N-ACETYL-2-AMINO-2-DEOXY-D-GLUCURONATE OXIDASE"/>
    <property type="match status" value="1"/>
</dbReference>
<dbReference type="InterPro" id="IPR000683">
    <property type="entry name" value="Gfo/Idh/MocA-like_OxRdtase_N"/>
</dbReference>
<dbReference type="Gene3D" id="3.30.360.10">
    <property type="entry name" value="Dihydrodipicolinate Reductase, domain 2"/>
    <property type="match status" value="1"/>
</dbReference>
<dbReference type="AlphaFoldDB" id="A0A3Q8X6E4"/>
<evidence type="ECO:0000313" key="3">
    <source>
        <dbReference type="EMBL" id="AZN41578.1"/>
    </source>
</evidence>
<dbReference type="InterPro" id="IPR055170">
    <property type="entry name" value="GFO_IDH_MocA-like_dom"/>
</dbReference>
<dbReference type="SUPFAM" id="SSF51735">
    <property type="entry name" value="NAD(P)-binding Rossmann-fold domains"/>
    <property type="match status" value="1"/>
</dbReference>
<dbReference type="SUPFAM" id="SSF55347">
    <property type="entry name" value="Glyceraldehyde-3-phosphate dehydrogenase-like, C-terminal domain"/>
    <property type="match status" value="1"/>
</dbReference>
<dbReference type="EMBL" id="CP034437">
    <property type="protein sequence ID" value="AZN41578.1"/>
    <property type="molecule type" value="Genomic_DNA"/>
</dbReference>
<keyword evidence="4" id="KW-1185">Reference proteome</keyword>
<dbReference type="Pfam" id="PF22725">
    <property type="entry name" value="GFO_IDH_MocA_C3"/>
    <property type="match status" value="1"/>
</dbReference>